<comment type="caution">
    <text evidence="1">The sequence shown here is derived from an EMBL/GenBank/DDBJ whole genome shotgun (WGS) entry which is preliminary data.</text>
</comment>
<gene>
    <name evidence="1" type="ORF">GCM10023186_20230</name>
</gene>
<organism evidence="1 2">
    <name type="scientific">Hymenobacter koreensis</name>
    <dbReference type="NCBI Taxonomy" id="1084523"/>
    <lineage>
        <taxon>Bacteria</taxon>
        <taxon>Pseudomonadati</taxon>
        <taxon>Bacteroidota</taxon>
        <taxon>Cytophagia</taxon>
        <taxon>Cytophagales</taxon>
        <taxon>Hymenobacteraceae</taxon>
        <taxon>Hymenobacter</taxon>
    </lineage>
</organism>
<evidence type="ECO:0000313" key="2">
    <source>
        <dbReference type="Proteomes" id="UP001500454"/>
    </source>
</evidence>
<accession>A0ABP8IYW8</accession>
<protein>
    <submittedName>
        <fullName evidence="1">Uncharacterized protein</fullName>
    </submittedName>
</protein>
<evidence type="ECO:0000313" key="1">
    <source>
        <dbReference type="EMBL" id="GAA4381091.1"/>
    </source>
</evidence>
<name>A0ABP8IYW8_9BACT</name>
<dbReference type="EMBL" id="BAABHA010000004">
    <property type="protein sequence ID" value="GAA4381091.1"/>
    <property type="molecule type" value="Genomic_DNA"/>
</dbReference>
<reference evidence="2" key="1">
    <citation type="journal article" date="2019" name="Int. J. Syst. Evol. Microbiol.">
        <title>The Global Catalogue of Microorganisms (GCM) 10K type strain sequencing project: providing services to taxonomists for standard genome sequencing and annotation.</title>
        <authorList>
            <consortium name="The Broad Institute Genomics Platform"/>
            <consortium name="The Broad Institute Genome Sequencing Center for Infectious Disease"/>
            <person name="Wu L."/>
            <person name="Ma J."/>
        </authorList>
    </citation>
    <scope>NUCLEOTIDE SEQUENCE [LARGE SCALE GENOMIC DNA]</scope>
    <source>
        <strain evidence="2">JCM 17924</strain>
    </source>
</reference>
<proteinExistence type="predicted"/>
<keyword evidence="2" id="KW-1185">Reference proteome</keyword>
<dbReference type="Proteomes" id="UP001500454">
    <property type="component" value="Unassembled WGS sequence"/>
</dbReference>
<sequence length="61" mass="6608">MELLEALSEEQPTANKVVAASSEKTMRFIGNRNEIGEGGWCGSADPMQWGNGKNARWVALA</sequence>